<dbReference type="GO" id="GO:0005198">
    <property type="term" value="F:structural molecule activity"/>
    <property type="evidence" value="ECO:0007669"/>
    <property type="project" value="InterPro"/>
</dbReference>
<gene>
    <name evidence="1" type="ORF">BTE48_16220</name>
</gene>
<evidence type="ECO:0008006" key="3">
    <source>
        <dbReference type="Google" id="ProtNLM"/>
    </source>
</evidence>
<comment type="caution">
    <text evidence="1">The sequence shown here is derived from an EMBL/GenBank/DDBJ whole genome shotgun (WGS) entry which is preliminary data.</text>
</comment>
<feature type="non-terminal residue" evidence="1">
    <location>
        <position position="1"/>
    </location>
</feature>
<organism evidence="1 2">
    <name type="scientific">Oceanospirillum multiglobuliferum</name>
    <dbReference type="NCBI Taxonomy" id="64969"/>
    <lineage>
        <taxon>Bacteria</taxon>
        <taxon>Pseudomonadati</taxon>
        <taxon>Pseudomonadota</taxon>
        <taxon>Gammaproteobacteria</taxon>
        <taxon>Oceanospirillales</taxon>
        <taxon>Oceanospirillaceae</taxon>
        <taxon>Oceanospirillum</taxon>
    </lineage>
</organism>
<proteinExistence type="predicted"/>
<feature type="non-terminal residue" evidence="1">
    <location>
        <position position="258"/>
    </location>
</feature>
<keyword evidence="2" id="KW-1185">Reference proteome</keyword>
<dbReference type="GO" id="GO:0009288">
    <property type="term" value="C:bacterial-type flagellum"/>
    <property type="evidence" value="ECO:0007669"/>
    <property type="project" value="InterPro"/>
</dbReference>
<evidence type="ECO:0000313" key="2">
    <source>
        <dbReference type="Proteomes" id="UP000191418"/>
    </source>
</evidence>
<reference evidence="1 2" key="1">
    <citation type="submission" date="2017-01" db="EMBL/GenBank/DDBJ databases">
        <title>Genome Sequencing of a Marine Spirillum, Oceanospirillum multiglobuliferum ATCC 33336, from Japan.</title>
        <authorList>
            <person name="Carney J.G."/>
            <person name="Trachtenberg A.M."/>
            <person name="Rheaume B.A."/>
            <person name="Linnane J.D."/>
            <person name="Pitts N.L."/>
            <person name="Mykles D.L."/>
            <person name="Maclea K.S."/>
        </authorList>
    </citation>
    <scope>NUCLEOTIDE SEQUENCE [LARGE SCALE GENOMIC DNA]</scope>
    <source>
        <strain evidence="1 2">ATCC 33336</strain>
    </source>
</reference>
<protein>
    <recommendedName>
        <fullName evidence="3">Flagellin</fullName>
    </recommendedName>
</protein>
<evidence type="ECO:0000313" key="1">
    <source>
        <dbReference type="EMBL" id="OPX54058.1"/>
    </source>
</evidence>
<dbReference type="EMBL" id="MTSM01000072">
    <property type="protein sequence ID" value="OPX54058.1"/>
    <property type="molecule type" value="Genomic_DNA"/>
</dbReference>
<sequence length="258" mass="26666">STDDREALSQEFIKLLDVNNDIADRTAFGTRKILNEDSPTAGFQIQSGAQSGEQDTVTTGNSKLTALFGKVAVDENVSTANLNALANTTLSNYGTAGKIIAAYIATGNASTVDVAISHIFGVDGAANFPATMMASDLGSNPTSIAMNISALTDILQNEAANTPTFVSTFLSAGTGGSMSTLINIDISAIETTSIISGDDLHVLHAFATDTLLDAMTALVTQVDKQRAKLGAEQNGLASTIRSNAAGIVNVSDSRSRIT</sequence>
<dbReference type="SUPFAM" id="SSF64518">
    <property type="entry name" value="Phase 1 flagellin"/>
    <property type="match status" value="1"/>
</dbReference>
<dbReference type="AlphaFoldDB" id="A0A1V4T1L8"/>
<dbReference type="RefSeq" id="WP_169917414.1">
    <property type="nucleotide sequence ID" value="NZ_MTSM01000072.1"/>
</dbReference>
<accession>A0A1V4T1L8</accession>
<dbReference type="InterPro" id="IPR001492">
    <property type="entry name" value="Flagellin"/>
</dbReference>
<dbReference type="PANTHER" id="PTHR42792">
    <property type="entry name" value="FLAGELLIN"/>
    <property type="match status" value="1"/>
</dbReference>
<dbReference type="PANTHER" id="PTHR42792:SF2">
    <property type="entry name" value="FLAGELLIN"/>
    <property type="match status" value="1"/>
</dbReference>
<name>A0A1V4T1L8_9GAMM</name>
<dbReference type="Proteomes" id="UP000191418">
    <property type="component" value="Unassembled WGS sequence"/>
</dbReference>
<dbReference type="Gene3D" id="1.20.1330.10">
    <property type="entry name" value="f41 fragment of flagellin, N-terminal domain"/>
    <property type="match status" value="2"/>
</dbReference>